<dbReference type="PROSITE" id="PS50082">
    <property type="entry name" value="WD_REPEATS_2"/>
    <property type="match status" value="1"/>
</dbReference>
<dbReference type="PROSITE" id="PS50294">
    <property type="entry name" value="WD_REPEATS_REGION"/>
    <property type="match status" value="1"/>
</dbReference>
<dbReference type="InterPro" id="IPR015943">
    <property type="entry name" value="WD40/YVTN_repeat-like_dom_sf"/>
</dbReference>
<dbReference type="InterPro" id="IPR036322">
    <property type="entry name" value="WD40_repeat_dom_sf"/>
</dbReference>
<dbReference type="PANTHER" id="PTHR22847">
    <property type="entry name" value="WD40 REPEAT PROTEIN"/>
    <property type="match status" value="1"/>
</dbReference>
<dbReference type="AlphaFoldDB" id="A0A9P5DTT2"/>
<evidence type="ECO:0000313" key="8">
    <source>
        <dbReference type="EMBL" id="KAF4337167.1"/>
    </source>
</evidence>
<gene>
    <name evidence="8" type="ORF">FBEOM_8953</name>
</gene>
<evidence type="ECO:0000313" key="9">
    <source>
        <dbReference type="Proteomes" id="UP000730481"/>
    </source>
</evidence>
<evidence type="ECO:0000256" key="4">
    <source>
        <dbReference type="ARBA" id="ARBA00038415"/>
    </source>
</evidence>
<reference evidence="8" key="1">
    <citation type="journal article" date="2017" name="Mycologia">
        <title>Fusarium algeriense, sp. nov., a novel toxigenic crown rot pathogen of durum wheat from Algeria is nested in the Fusarium burgessii species complex.</title>
        <authorList>
            <person name="Laraba I."/>
            <person name="Keddad A."/>
            <person name="Boureghda H."/>
            <person name="Abdallah N."/>
            <person name="Vaughan M.M."/>
            <person name="Proctor R.H."/>
            <person name="Busman M."/>
            <person name="O'Donnell K."/>
        </authorList>
    </citation>
    <scope>NUCLEOTIDE SEQUENCE</scope>
    <source>
        <strain evidence="8">NRRL 25174</strain>
    </source>
</reference>
<accession>A0A9P5DTT2</accession>
<dbReference type="PANTHER" id="PTHR22847:SF637">
    <property type="entry name" value="WD REPEAT DOMAIN 5B"/>
    <property type="match status" value="1"/>
</dbReference>
<keyword evidence="9" id="KW-1185">Reference proteome</keyword>
<evidence type="ECO:0000256" key="1">
    <source>
        <dbReference type="ARBA" id="ARBA00022574"/>
    </source>
</evidence>
<dbReference type="PROSITE" id="PS00678">
    <property type="entry name" value="WD_REPEATS_1"/>
    <property type="match status" value="1"/>
</dbReference>
<name>A0A9P5DTT2_9HYPO</name>
<dbReference type="Gene3D" id="2.130.10.10">
    <property type="entry name" value="YVTN repeat-like/Quinoprotein amine dehydrogenase"/>
    <property type="match status" value="1"/>
</dbReference>
<dbReference type="GO" id="GO:1990234">
    <property type="term" value="C:transferase complex"/>
    <property type="evidence" value="ECO:0007669"/>
    <property type="project" value="UniProtKB-ARBA"/>
</dbReference>
<dbReference type="Pfam" id="PF00400">
    <property type="entry name" value="WD40"/>
    <property type="match status" value="1"/>
</dbReference>
<dbReference type="InterPro" id="IPR019775">
    <property type="entry name" value="WD40_repeat_CS"/>
</dbReference>
<comment type="similarity">
    <text evidence="4">Belongs to the WD repeat MDV1/CAF4 family.</text>
</comment>
<proteinExistence type="inferred from homology"/>
<keyword evidence="2" id="KW-0677">Repeat</keyword>
<sequence>MSQGVKAVQTLKGIITNTEVPGLYSLVEDARRYVLSHRGVIEIALLQAYVSALVFSPKYSRIRELFKQEEPDWIISKPKVEANWYACLKTLEGHDDGVSSVVFSADGQRLTSSSYDKTIKIWDAHSGECLKILKVNRVLTDLIFDLTTNHCLYTEMGPLKLDLPLLPLATDGQTMPVSRGTIRSGYGIGTDGIWIVKDRKRMLWLPPEYRSPVSAVVKSAVAIGCRSGRVLVMKFS</sequence>
<reference evidence="8" key="2">
    <citation type="submission" date="2020-02" db="EMBL/GenBank/DDBJ databases">
        <title>Identification and distribution of gene clusters putatively required for synthesis of sphingolipid metabolism inhibitors in phylogenetically diverse species of the filamentous fungus Fusarium.</title>
        <authorList>
            <person name="Kim H.-S."/>
            <person name="Busman M."/>
            <person name="Brown D.W."/>
            <person name="Divon H."/>
            <person name="Uhlig S."/>
            <person name="Proctor R.H."/>
        </authorList>
    </citation>
    <scope>NUCLEOTIDE SEQUENCE</scope>
    <source>
        <strain evidence="8">NRRL 25174</strain>
    </source>
</reference>
<dbReference type="InterPro" id="IPR001680">
    <property type="entry name" value="WD40_rpt"/>
</dbReference>
<dbReference type="Proteomes" id="UP000730481">
    <property type="component" value="Unassembled WGS sequence"/>
</dbReference>
<evidence type="ECO:0000256" key="3">
    <source>
        <dbReference type="ARBA" id="ARBA00023054"/>
    </source>
</evidence>
<dbReference type="EMBL" id="PVQB02000440">
    <property type="protein sequence ID" value="KAF4337167.1"/>
    <property type="molecule type" value="Genomic_DNA"/>
</dbReference>
<evidence type="ECO:0000256" key="5">
    <source>
        <dbReference type="ARBA" id="ARBA00039789"/>
    </source>
</evidence>
<organism evidence="8 9">
    <name type="scientific">Fusarium beomiforme</name>
    <dbReference type="NCBI Taxonomy" id="44412"/>
    <lineage>
        <taxon>Eukaryota</taxon>
        <taxon>Fungi</taxon>
        <taxon>Dikarya</taxon>
        <taxon>Ascomycota</taxon>
        <taxon>Pezizomycotina</taxon>
        <taxon>Sordariomycetes</taxon>
        <taxon>Hypocreomycetidae</taxon>
        <taxon>Hypocreales</taxon>
        <taxon>Nectriaceae</taxon>
        <taxon>Fusarium</taxon>
        <taxon>Fusarium burgessii species complex</taxon>
    </lineage>
</organism>
<evidence type="ECO:0000256" key="6">
    <source>
        <dbReference type="ARBA" id="ARBA00043913"/>
    </source>
</evidence>
<dbReference type="SUPFAM" id="SSF50978">
    <property type="entry name" value="WD40 repeat-like"/>
    <property type="match status" value="1"/>
</dbReference>
<protein>
    <recommendedName>
        <fullName evidence="5">Mitochondrial division protein 1</fullName>
    </recommendedName>
</protein>
<dbReference type="SMART" id="SM00320">
    <property type="entry name" value="WD40"/>
    <property type="match status" value="1"/>
</dbReference>
<comment type="caution">
    <text evidence="8">The sequence shown here is derived from an EMBL/GenBank/DDBJ whole genome shotgun (WGS) entry which is preliminary data.</text>
</comment>
<evidence type="ECO:0000256" key="2">
    <source>
        <dbReference type="ARBA" id="ARBA00022737"/>
    </source>
</evidence>
<feature type="repeat" description="WD" evidence="7">
    <location>
        <begin position="91"/>
        <end position="132"/>
    </location>
</feature>
<keyword evidence="3" id="KW-0175">Coiled coil</keyword>
<dbReference type="OrthoDB" id="5240432at2759"/>
<evidence type="ECO:0000256" key="7">
    <source>
        <dbReference type="PROSITE-ProRule" id="PRU00221"/>
    </source>
</evidence>
<comment type="function">
    <text evidence="6">Involved in mitochondrial fission. Acts as an adapter protein required to form mitochondrial fission complexes. Formation of these complexes is required to promote constriction and fission of the mitochondrial compartment at a late step in mitochondrial division.</text>
</comment>
<keyword evidence="1 7" id="KW-0853">WD repeat</keyword>